<evidence type="ECO:0000313" key="5">
    <source>
        <dbReference type="EMBL" id="KKT42154.1"/>
    </source>
</evidence>
<sequence>MPTLNLINSPVNADLRKKLDFHAGDTVRVMQKVKEGDKTRLQAFEGLVLSRKHGLEPGATFTVRKVVSGVGVERIFPLFSPEIEKIEIKSRGRSRRAKLYYVRDIAAREIRKKMKSVRVSFAEQKRAEAIEKEAKEAATKAASKAKEGVE</sequence>
<keyword evidence="2 5" id="KW-0689">Ribosomal protein</keyword>
<dbReference type="Gene3D" id="2.30.30.790">
    <property type="match status" value="1"/>
</dbReference>
<dbReference type="InterPro" id="IPR001857">
    <property type="entry name" value="Ribosomal_bL19"/>
</dbReference>
<proteinExistence type="inferred from homology"/>
<evidence type="ECO:0000313" key="6">
    <source>
        <dbReference type="Proteomes" id="UP000034736"/>
    </source>
</evidence>
<dbReference type="PANTHER" id="PTHR15680">
    <property type="entry name" value="RIBOSOMAL PROTEIN L19"/>
    <property type="match status" value="1"/>
</dbReference>
<dbReference type="PATRIC" id="fig|1618647.3.peg.170"/>
<accession>A0A0G1K2X1</accession>
<dbReference type="InterPro" id="IPR008991">
    <property type="entry name" value="Translation_prot_SH3-like_sf"/>
</dbReference>
<dbReference type="PRINTS" id="PR00061">
    <property type="entry name" value="RIBOSOMALL19"/>
</dbReference>
<keyword evidence="3 4" id="KW-0687">Ribonucleoprotein</keyword>
<dbReference type="AlphaFoldDB" id="A0A0G1K2X1"/>
<dbReference type="PANTHER" id="PTHR15680:SF9">
    <property type="entry name" value="LARGE RIBOSOMAL SUBUNIT PROTEIN BL19M"/>
    <property type="match status" value="1"/>
</dbReference>
<dbReference type="EMBL" id="LCHU01000002">
    <property type="protein sequence ID" value="KKT42154.1"/>
    <property type="molecule type" value="Genomic_DNA"/>
</dbReference>
<dbReference type="STRING" id="1618647.UW30_C0002G0065"/>
<dbReference type="GO" id="GO:0003735">
    <property type="term" value="F:structural constituent of ribosome"/>
    <property type="evidence" value="ECO:0007669"/>
    <property type="project" value="InterPro"/>
</dbReference>
<reference evidence="5 6" key="1">
    <citation type="journal article" date="2015" name="Nature">
        <title>rRNA introns, odd ribosomes, and small enigmatic genomes across a large radiation of phyla.</title>
        <authorList>
            <person name="Brown C.T."/>
            <person name="Hug L.A."/>
            <person name="Thomas B.C."/>
            <person name="Sharon I."/>
            <person name="Castelle C.J."/>
            <person name="Singh A."/>
            <person name="Wilkins M.J."/>
            <person name="Williams K.H."/>
            <person name="Banfield J.F."/>
        </authorList>
    </citation>
    <scope>NUCLEOTIDE SEQUENCE [LARGE SCALE GENOMIC DNA]</scope>
</reference>
<dbReference type="SUPFAM" id="SSF50104">
    <property type="entry name" value="Translation proteins SH3-like domain"/>
    <property type="match status" value="1"/>
</dbReference>
<dbReference type="NCBIfam" id="TIGR01024">
    <property type="entry name" value="rplS_bact"/>
    <property type="match status" value="1"/>
</dbReference>
<comment type="function">
    <text evidence="4">This protein is located at the 30S-50S ribosomal subunit interface and may play a role in the structure and function of the aminoacyl-tRNA binding site.</text>
</comment>
<comment type="similarity">
    <text evidence="1 4">Belongs to the bacterial ribosomal protein bL19 family.</text>
</comment>
<dbReference type="Pfam" id="PF01245">
    <property type="entry name" value="Ribosomal_L19"/>
    <property type="match status" value="1"/>
</dbReference>
<dbReference type="GO" id="GO:0022625">
    <property type="term" value="C:cytosolic large ribosomal subunit"/>
    <property type="evidence" value="ECO:0007669"/>
    <property type="project" value="TreeGrafter"/>
</dbReference>
<evidence type="ECO:0000256" key="1">
    <source>
        <dbReference type="ARBA" id="ARBA00005781"/>
    </source>
</evidence>
<name>A0A0G1K2X1_9BACT</name>
<comment type="caution">
    <text evidence="5">The sequence shown here is derived from an EMBL/GenBank/DDBJ whole genome shotgun (WGS) entry which is preliminary data.</text>
</comment>
<dbReference type="Proteomes" id="UP000034736">
    <property type="component" value="Unassembled WGS sequence"/>
</dbReference>
<dbReference type="InterPro" id="IPR038657">
    <property type="entry name" value="Ribosomal_bL19_sf"/>
</dbReference>
<evidence type="ECO:0000256" key="2">
    <source>
        <dbReference type="ARBA" id="ARBA00022980"/>
    </source>
</evidence>
<organism evidence="5 6">
    <name type="scientific">Candidatus Giovannonibacteria bacterium GW2011_GWA2_44_13b</name>
    <dbReference type="NCBI Taxonomy" id="1618647"/>
    <lineage>
        <taxon>Bacteria</taxon>
        <taxon>Candidatus Giovannoniibacteriota</taxon>
    </lineage>
</organism>
<evidence type="ECO:0000256" key="4">
    <source>
        <dbReference type="RuleBase" id="RU000559"/>
    </source>
</evidence>
<protein>
    <recommendedName>
        <fullName evidence="4">50S ribosomal protein L19</fullName>
    </recommendedName>
</protein>
<evidence type="ECO:0000256" key="3">
    <source>
        <dbReference type="ARBA" id="ARBA00023274"/>
    </source>
</evidence>
<dbReference type="GO" id="GO:0006412">
    <property type="term" value="P:translation"/>
    <property type="evidence" value="ECO:0007669"/>
    <property type="project" value="InterPro"/>
</dbReference>
<gene>
    <name evidence="5" type="ORF">UW30_C0002G0065</name>
</gene>